<dbReference type="PANTHER" id="PTHR10217">
    <property type="entry name" value="VOLTAGE AND LIGAND GATED POTASSIUM CHANNEL"/>
    <property type="match status" value="1"/>
</dbReference>
<name>Q6AM05_DESPS</name>
<evidence type="ECO:0000313" key="3">
    <source>
        <dbReference type="Proteomes" id="UP000000602"/>
    </source>
</evidence>
<dbReference type="GO" id="GO:0005886">
    <property type="term" value="C:plasma membrane"/>
    <property type="evidence" value="ECO:0007669"/>
    <property type="project" value="TreeGrafter"/>
</dbReference>
<gene>
    <name evidence="2" type="ordered locus">DP1891</name>
</gene>
<dbReference type="STRING" id="177439.DP1891"/>
<dbReference type="GO" id="GO:0042391">
    <property type="term" value="P:regulation of membrane potential"/>
    <property type="evidence" value="ECO:0007669"/>
    <property type="project" value="TreeGrafter"/>
</dbReference>
<proteinExistence type="predicted"/>
<dbReference type="AlphaFoldDB" id="Q6AM05"/>
<dbReference type="GO" id="GO:0005249">
    <property type="term" value="F:voltage-gated potassium channel activity"/>
    <property type="evidence" value="ECO:0007669"/>
    <property type="project" value="TreeGrafter"/>
</dbReference>
<dbReference type="SMART" id="SM00100">
    <property type="entry name" value="cNMP"/>
    <property type="match status" value="1"/>
</dbReference>
<keyword evidence="3" id="KW-1185">Reference proteome</keyword>
<evidence type="ECO:0000313" key="2">
    <source>
        <dbReference type="EMBL" id="CAG36620.1"/>
    </source>
</evidence>
<sequence>MNSYSEDNYQSCQMKKNLAVLQEVDFFSQVPPQALKIIAFLCRRMFLDVGEIVFAKGDDPARCFYIVSGEFELICTADSGGESHIAKQGDLVGSLSLLARHSSPFTMTASKESDVLVIDRATFEKVVVQFPELYKITAENIAKRIYRWDALQCEKRCSDKSPRGGVSFL</sequence>
<protein>
    <recommendedName>
        <fullName evidence="1">Cyclic nucleotide-binding domain-containing protein</fullName>
    </recommendedName>
</protein>
<dbReference type="InterPro" id="IPR000595">
    <property type="entry name" value="cNMP-bd_dom"/>
</dbReference>
<dbReference type="SUPFAM" id="SSF51206">
    <property type="entry name" value="cAMP-binding domain-like"/>
    <property type="match status" value="1"/>
</dbReference>
<dbReference type="InterPro" id="IPR014710">
    <property type="entry name" value="RmlC-like_jellyroll"/>
</dbReference>
<dbReference type="KEGG" id="dps:DP1891"/>
<dbReference type="Proteomes" id="UP000000602">
    <property type="component" value="Chromosome"/>
</dbReference>
<dbReference type="PROSITE" id="PS50042">
    <property type="entry name" value="CNMP_BINDING_3"/>
    <property type="match status" value="1"/>
</dbReference>
<dbReference type="EMBL" id="CR522870">
    <property type="protein sequence ID" value="CAG36620.1"/>
    <property type="molecule type" value="Genomic_DNA"/>
</dbReference>
<dbReference type="Pfam" id="PF00027">
    <property type="entry name" value="cNMP_binding"/>
    <property type="match status" value="1"/>
</dbReference>
<dbReference type="InterPro" id="IPR050818">
    <property type="entry name" value="KCNH_animal-type"/>
</dbReference>
<dbReference type="OrthoDB" id="5420529at2"/>
<reference evidence="3" key="1">
    <citation type="journal article" date="2004" name="Environ. Microbiol.">
        <title>The genome of Desulfotalea psychrophila, a sulfate-reducing bacterium from permanently cold Arctic sediments.</title>
        <authorList>
            <person name="Rabus R."/>
            <person name="Ruepp A."/>
            <person name="Frickey T."/>
            <person name="Rattei T."/>
            <person name="Fartmann B."/>
            <person name="Stark M."/>
            <person name="Bauer M."/>
            <person name="Zibat A."/>
            <person name="Lombardot T."/>
            <person name="Becker I."/>
            <person name="Amann J."/>
            <person name="Gellner K."/>
            <person name="Teeling H."/>
            <person name="Leuschner W.D."/>
            <person name="Gloeckner F.-O."/>
            <person name="Lupas A.N."/>
            <person name="Amann R."/>
            <person name="Klenk H.-P."/>
        </authorList>
    </citation>
    <scope>NUCLEOTIDE SEQUENCE [LARGE SCALE GENOMIC DNA]</scope>
    <source>
        <strain evidence="3">DSM 12343 / LSv54</strain>
    </source>
</reference>
<accession>Q6AM05</accession>
<dbReference type="RefSeq" id="WP_011189132.1">
    <property type="nucleotide sequence ID" value="NC_006138.1"/>
</dbReference>
<dbReference type="Gene3D" id="2.60.120.10">
    <property type="entry name" value="Jelly Rolls"/>
    <property type="match status" value="1"/>
</dbReference>
<dbReference type="PANTHER" id="PTHR10217:SF435">
    <property type="entry name" value="POTASSIUM VOLTAGE-GATED CHANNEL PROTEIN EAG"/>
    <property type="match status" value="1"/>
</dbReference>
<evidence type="ECO:0000259" key="1">
    <source>
        <dbReference type="PROSITE" id="PS50042"/>
    </source>
</evidence>
<dbReference type="InterPro" id="IPR018490">
    <property type="entry name" value="cNMP-bd_dom_sf"/>
</dbReference>
<dbReference type="eggNOG" id="COG0664">
    <property type="taxonomic scope" value="Bacteria"/>
</dbReference>
<dbReference type="HOGENOM" id="CLU_075053_16_3_7"/>
<organism evidence="2 3">
    <name type="scientific">Desulfotalea psychrophila (strain LSv54 / DSM 12343)</name>
    <dbReference type="NCBI Taxonomy" id="177439"/>
    <lineage>
        <taxon>Bacteria</taxon>
        <taxon>Pseudomonadati</taxon>
        <taxon>Thermodesulfobacteriota</taxon>
        <taxon>Desulfobulbia</taxon>
        <taxon>Desulfobulbales</taxon>
        <taxon>Desulfocapsaceae</taxon>
        <taxon>Desulfotalea</taxon>
    </lineage>
</organism>
<dbReference type="CDD" id="cd00038">
    <property type="entry name" value="CAP_ED"/>
    <property type="match status" value="1"/>
</dbReference>
<feature type="domain" description="Cyclic nucleotide-binding" evidence="1">
    <location>
        <begin position="26"/>
        <end position="144"/>
    </location>
</feature>